<evidence type="ECO:0000313" key="2">
    <source>
        <dbReference type="EMBL" id="CTQ49528.1"/>
    </source>
</evidence>
<sequence length="93" mass="9802">MDVIDTTLQARMPGSAQRHDALREQAQALEAFLFAEMLRASGTATPSPTGPSESQFDSFLRQAQSEAVAASGQTGLAEAIYRSMLGRAGLSGN</sequence>
<dbReference type="Proteomes" id="UP000049222">
    <property type="component" value="Unassembled WGS sequence"/>
</dbReference>
<evidence type="ECO:0000259" key="1">
    <source>
        <dbReference type="Pfam" id="PF10135"/>
    </source>
</evidence>
<dbReference type="OrthoDB" id="7690273at2"/>
<dbReference type="Pfam" id="PF10135">
    <property type="entry name" value="Rod-binding"/>
    <property type="match status" value="1"/>
</dbReference>
<protein>
    <submittedName>
        <fullName evidence="2">Rod binding protein</fullName>
    </submittedName>
</protein>
<evidence type="ECO:0000313" key="3">
    <source>
        <dbReference type="Proteomes" id="UP000049222"/>
    </source>
</evidence>
<proteinExistence type="predicted"/>
<dbReference type="EMBL" id="CXSU01000011">
    <property type="protein sequence ID" value="CTQ49528.1"/>
    <property type="molecule type" value="Genomic_DNA"/>
</dbReference>
<dbReference type="AlphaFoldDB" id="A0A0M6YGP8"/>
<reference evidence="2 3" key="1">
    <citation type="submission" date="2015-07" db="EMBL/GenBank/DDBJ databases">
        <authorList>
            <person name="Noorani M."/>
        </authorList>
    </citation>
    <scope>NUCLEOTIDE SEQUENCE [LARGE SCALE GENOMIC DNA]</scope>
    <source>
        <strain evidence="2 3">CECT 7802</strain>
    </source>
</reference>
<keyword evidence="3" id="KW-1185">Reference proteome</keyword>
<feature type="domain" description="Flagellar protein FlgJ N-terminal" evidence="1">
    <location>
        <begin position="37"/>
        <end position="82"/>
    </location>
</feature>
<dbReference type="InterPro" id="IPR019301">
    <property type="entry name" value="Flagellar_prot_FlgJ_N"/>
</dbReference>
<gene>
    <name evidence="2" type="ORF">JDO7802_01542</name>
</gene>
<organism evidence="2 3">
    <name type="scientific">Jannaschia donghaensis</name>
    <dbReference type="NCBI Taxonomy" id="420998"/>
    <lineage>
        <taxon>Bacteria</taxon>
        <taxon>Pseudomonadati</taxon>
        <taxon>Pseudomonadota</taxon>
        <taxon>Alphaproteobacteria</taxon>
        <taxon>Rhodobacterales</taxon>
        <taxon>Roseobacteraceae</taxon>
        <taxon>Jannaschia</taxon>
    </lineage>
</organism>
<accession>A0A0M6YGP8</accession>
<name>A0A0M6YGP8_9RHOB</name>
<dbReference type="STRING" id="420998.JDO7802_01542"/>
<dbReference type="RefSeq" id="WP_055084181.1">
    <property type="nucleotide sequence ID" value="NZ_CXSU01000011.1"/>
</dbReference>